<protein>
    <recommendedName>
        <fullName evidence="4">Capsule biosynthesis protein</fullName>
    </recommendedName>
</protein>
<evidence type="ECO:0000256" key="1">
    <source>
        <dbReference type="SAM" id="Phobius"/>
    </source>
</evidence>
<dbReference type="OrthoDB" id="7652114at2"/>
<comment type="caution">
    <text evidence="2">The sequence shown here is derived from an EMBL/GenBank/DDBJ whole genome shotgun (WGS) entry which is preliminary data.</text>
</comment>
<dbReference type="InterPro" id="IPR045936">
    <property type="entry name" value="DUF6356"/>
</dbReference>
<evidence type="ECO:0008006" key="4">
    <source>
        <dbReference type="Google" id="ProtNLM"/>
    </source>
</evidence>
<keyword evidence="1" id="KW-0472">Membrane</keyword>
<reference evidence="2 3" key="1">
    <citation type="submission" date="2018-05" db="EMBL/GenBank/DDBJ databases">
        <title>Genome of Sphingosinicella humi QZX222.</title>
        <authorList>
            <person name="Qiao Z."/>
            <person name="Wang G."/>
        </authorList>
    </citation>
    <scope>NUCLEOTIDE SEQUENCE [LARGE SCALE GENOMIC DNA]</scope>
    <source>
        <strain evidence="2 3">QZX222</strain>
    </source>
</reference>
<organism evidence="2 3">
    <name type="scientific">Allosphingosinicella humi</name>
    <dbReference type="NCBI Taxonomy" id="2068657"/>
    <lineage>
        <taxon>Bacteria</taxon>
        <taxon>Pseudomonadati</taxon>
        <taxon>Pseudomonadota</taxon>
        <taxon>Alphaproteobacteria</taxon>
        <taxon>Sphingomonadales</taxon>
        <taxon>Sphingomonadaceae</taxon>
        <taxon>Allosphingosinicella</taxon>
    </lineage>
</organism>
<dbReference type="EMBL" id="QFFF01000001">
    <property type="protein sequence ID" value="PWG01800.1"/>
    <property type="molecule type" value="Genomic_DNA"/>
</dbReference>
<keyword evidence="1" id="KW-1133">Transmembrane helix</keyword>
<dbReference type="AlphaFoldDB" id="A0A2U2J0D4"/>
<dbReference type="Pfam" id="PF19883">
    <property type="entry name" value="DUF6356"/>
    <property type="match status" value="1"/>
</dbReference>
<accession>A0A2U2J0D4</accession>
<gene>
    <name evidence="2" type="ORF">DF286_02125</name>
</gene>
<sequence>MTGNPFTHHPHEVGETYGEHFAHAGRSGLRLVGSGLACLIHAVFPFLFVHTASDTVRDMHRGIARRVDAPNWERHPII</sequence>
<dbReference type="Proteomes" id="UP000245916">
    <property type="component" value="Unassembled WGS sequence"/>
</dbReference>
<keyword evidence="1" id="KW-0812">Transmembrane</keyword>
<evidence type="ECO:0000313" key="2">
    <source>
        <dbReference type="EMBL" id="PWG01800.1"/>
    </source>
</evidence>
<name>A0A2U2J0D4_9SPHN</name>
<keyword evidence="3" id="KW-1185">Reference proteome</keyword>
<dbReference type="RefSeq" id="WP_109269939.1">
    <property type="nucleotide sequence ID" value="NZ_QFFF01000001.1"/>
</dbReference>
<evidence type="ECO:0000313" key="3">
    <source>
        <dbReference type="Proteomes" id="UP000245916"/>
    </source>
</evidence>
<proteinExistence type="predicted"/>
<feature type="transmembrane region" description="Helical" evidence="1">
    <location>
        <begin position="31"/>
        <end position="49"/>
    </location>
</feature>